<accession>A0AAD1QXA9</accession>
<feature type="compositionally biased region" description="Polar residues" evidence="1">
    <location>
        <begin position="47"/>
        <end position="58"/>
    </location>
</feature>
<evidence type="ECO:0000259" key="2">
    <source>
        <dbReference type="SMART" id="SM00597"/>
    </source>
</evidence>
<feature type="compositionally biased region" description="Basic and acidic residues" evidence="1">
    <location>
        <begin position="1"/>
        <end position="10"/>
    </location>
</feature>
<dbReference type="InterPro" id="IPR012337">
    <property type="entry name" value="RNaseH-like_sf"/>
</dbReference>
<organism evidence="3 4">
    <name type="scientific">Pelobates cultripes</name>
    <name type="common">Western spadefoot toad</name>
    <dbReference type="NCBI Taxonomy" id="61616"/>
    <lineage>
        <taxon>Eukaryota</taxon>
        <taxon>Metazoa</taxon>
        <taxon>Chordata</taxon>
        <taxon>Craniata</taxon>
        <taxon>Vertebrata</taxon>
        <taxon>Euteleostomi</taxon>
        <taxon>Amphibia</taxon>
        <taxon>Batrachia</taxon>
        <taxon>Anura</taxon>
        <taxon>Pelobatoidea</taxon>
        <taxon>Pelobatidae</taxon>
        <taxon>Pelobates</taxon>
    </lineage>
</organism>
<feature type="domain" description="TTF-type" evidence="2">
    <location>
        <begin position="190"/>
        <end position="287"/>
    </location>
</feature>
<sequence>MPKLFKEKKSSGAVFRQRRAEKEKAGKRMSEALKEYLTSHKRRKQDTTTASEPVSNVASEPVQIDIDESSTSSFKKPISVQEVVNVDDANTGKIPEQQDDEQPSTSSHSVYLEKTIDPEESNDEEEEREELQQEEQSTSLAILDLSDPANWPAVLTTSLRDSFVRKGPAKQKTNFIFPKDAANRRFTKANYKRRLPNGEETIRNWLVYSVKLNKVFCFCCKLFATKVTTSLTRGGYNDWKNLSQNLSIHEKSNSHLVAIRDWNELSRRFGCGKTIDAASQRLLANETQHWQDVVKRLIGIVKYLGRQCLAFRGSRDTLYSDNNGNYLQLVEMLATFDTVMQEHLKRIKNKDIFQHYLGKDIQNELISLIAKEITKHILQLLKNAKYYSIILDCTPDITLIEQMTIIVRFVSIKEGESPTAEPEICIDEKFLGFIQIQSSTGEGLTEAILSELEKLKIPVGDMRGQGYDNGSNMKGKHQGVQKRILDLNSRAFYIPCSAHTLNLVVNDAAMSCRDAATFFSIVQKIYVFLSGSTVRWNVLKKHIGRLTLKPLSDTRWSSRIDAIRPFRFQVGEIFDALSEISRENSHTAMAQSDAESLSKELNNFKFLCLIVLWYNILNRINFVSKLLQSRSMYLPDVIDILESTTNYLKNYRSDKGFEDLLEEAKDLSLEMEIDPVFPPFVRQTKKKRMFCYEAPDDPICDPAKKFKIECFYSILDVCINSLDERFGQIKHHSKHFQFLYNIQKLKDVPSEAVMEYCIDLQNILTDDKSGDADLDGAQLCEELTILAPILRPTMTPSQILAYALKNGFAPNVSIALRILLTLPISVASGERSFSKLKLIKNYLRSSMSQERLVGLAMISIENQIAKEIDFKTLLHDFVTAKARRVKFL</sequence>
<dbReference type="GO" id="GO:0046983">
    <property type="term" value="F:protein dimerization activity"/>
    <property type="evidence" value="ECO:0007669"/>
    <property type="project" value="InterPro"/>
</dbReference>
<dbReference type="Proteomes" id="UP001295444">
    <property type="component" value="Chromosome 01"/>
</dbReference>
<feature type="compositionally biased region" description="Basic and acidic residues" evidence="1">
    <location>
        <begin position="18"/>
        <end position="38"/>
    </location>
</feature>
<dbReference type="EMBL" id="OW240912">
    <property type="protein sequence ID" value="CAH2219357.1"/>
    <property type="molecule type" value="Genomic_DNA"/>
</dbReference>
<dbReference type="SMART" id="SM00597">
    <property type="entry name" value="ZnF_TTF"/>
    <property type="match status" value="1"/>
</dbReference>
<gene>
    <name evidence="3" type="ORF">PECUL_23A001887</name>
</gene>
<name>A0AAD1QXA9_PELCU</name>
<dbReference type="PANTHER" id="PTHR45749">
    <property type="match status" value="1"/>
</dbReference>
<evidence type="ECO:0000313" key="4">
    <source>
        <dbReference type="Proteomes" id="UP001295444"/>
    </source>
</evidence>
<dbReference type="InterPro" id="IPR025398">
    <property type="entry name" value="DUF4371"/>
</dbReference>
<evidence type="ECO:0000313" key="3">
    <source>
        <dbReference type="EMBL" id="CAH2219357.1"/>
    </source>
</evidence>
<proteinExistence type="predicted"/>
<dbReference type="Pfam" id="PF05699">
    <property type="entry name" value="Dimer_Tnp_hAT"/>
    <property type="match status" value="1"/>
</dbReference>
<feature type="compositionally biased region" description="Acidic residues" evidence="1">
    <location>
        <begin position="118"/>
        <end position="133"/>
    </location>
</feature>
<dbReference type="InterPro" id="IPR008906">
    <property type="entry name" value="HATC_C_dom"/>
</dbReference>
<dbReference type="SUPFAM" id="SSF53098">
    <property type="entry name" value="Ribonuclease H-like"/>
    <property type="match status" value="1"/>
</dbReference>
<reference evidence="3" key="1">
    <citation type="submission" date="2022-03" db="EMBL/GenBank/DDBJ databases">
        <authorList>
            <person name="Alioto T."/>
            <person name="Alioto T."/>
            <person name="Gomez Garrido J."/>
        </authorList>
    </citation>
    <scope>NUCLEOTIDE SEQUENCE</scope>
</reference>
<dbReference type="InterPro" id="IPR006580">
    <property type="entry name" value="Znf_TTF"/>
</dbReference>
<dbReference type="PANTHER" id="PTHR45749:SF35">
    <property type="entry name" value="AC-LIKE TRANSPOSASE-RELATED"/>
    <property type="match status" value="1"/>
</dbReference>
<keyword evidence="4" id="KW-1185">Reference proteome</keyword>
<evidence type="ECO:0000256" key="1">
    <source>
        <dbReference type="SAM" id="MobiDB-lite"/>
    </source>
</evidence>
<protein>
    <submittedName>
        <fullName evidence="3">Zinc finger MYM-type 1-like</fullName>
    </submittedName>
</protein>
<dbReference type="Pfam" id="PF14291">
    <property type="entry name" value="DUF4371"/>
    <property type="match status" value="1"/>
</dbReference>
<feature type="region of interest" description="Disordered" evidence="1">
    <location>
        <begin position="1"/>
        <end position="137"/>
    </location>
</feature>
<dbReference type="AlphaFoldDB" id="A0AAD1QXA9"/>